<name>A0AAD7UF51_9STRA</name>
<organism evidence="2 3">
    <name type="scientific">Chrysophaeum taylorii</name>
    <dbReference type="NCBI Taxonomy" id="2483200"/>
    <lineage>
        <taxon>Eukaryota</taxon>
        <taxon>Sar</taxon>
        <taxon>Stramenopiles</taxon>
        <taxon>Ochrophyta</taxon>
        <taxon>Pelagophyceae</taxon>
        <taxon>Pelagomonadales</taxon>
        <taxon>Pelagomonadaceae</taxon>
        <taxon>Chrysophaeum</taxon>
    </lineage>
</organism>
<dbReference type="AlphaFoldDB" id="A0AAD7UF51"/>
<accession>A0AAD7UF51</accession>
<keyword evidence="3" id="KW-1185">Reference proteome</keyword>
<gene>
    <name evidence="2" type="ORF">CTAYLR_002484</name>
</gene>
<evidence type="ECO:0000256" key="1">
    <source>
        <dbReference type="SAM" id="Phobius"/>
    </source>
</evidence>
<evidence type="ECO:0000313" key="2">
    <source>
        <dbReference type="EMBL" id="KAJ8604321.1"/>
    </source>
</evidence>
<reference evidence="2" key="1">
    <citation type="submission" date="2023-01" db="EMBL/GenBank/DDBJ databases">
        <title>Metagenome sequencing of chrysophaentin producing Chrysophaeum taylorii.</title>
        <authorList>
            <person name="Davison J."/>
            <person name="Bewley C."/>
        </authorList>
    </citation>
    <scope>NUCLEOTIDE SEQUENCE</scope>
    <source>
        <strain evidence="2">NIES-1699</strain>
    </source>
</reference>
<keyword evidence="1" id="KW-0812">Transmembrane</keyword>
<dbReference type="EMBL" id="JAQMWT010000334">
    <property type="protein sequence ID" value="KAJ8604321.1"/>
    <property type="molecule type" value="Genomic_DNA"/>
</dbReference>
<dbReference type="Proteomes" id="UP001230188">
    <property type="component" value="Unassembled WGS sequence"/>
</dbReference>
<feature type="transmembrane region" description="Helical" evidence="1">
    <location>
        <begin position="40"/>
        <end position="60"/>
    </location>
</feature>
<comment type="caution">
    <text evidence="2">The sequence shown here is derived from an EMBL/GenBank/DDBJ whole genome shotgun (WGS) entry which is preliminary data.</text>
</comment>
<proteinExistence type="predicted"/>
<evidence type="ECO:0000313" key="3">
    <source>
        <dbReference type="Proteomes" id="UP001230188"/>
    </source>
</evidence>
<keyword evidence="1" id="KW-1133">Transmembrane helix</keyword>
<feature type="transmembrane region" description="Helical" evidence="1">
    <location>
        <begin position="202"/>
        <end position="223"/>
    </location>
</feature>
<keyword evidence="1" id="KW-0472">Membrane</keyword>
<protein>
    <submittedName>
        <fullName evidence="2">Uncharacterized protein</fullName>
    </submittedName>
</protein>
<sequence>MKWWLATIVNLGTAFVVPPRPKLRTVVNGGGGGEVAKDVVIVTWLFGGLIPALGAANAFAWNKLRASKRYEGFVASGEGRVLPLASLGAADAVLAEDVDAALKRVSAQSLEFQPLSLAMQAQTATASSAPVYVSKTAFKARCRKAVGPKVGDAALDAIFDAWSRGSGFADKKEVDAALARWRNPTGDVDFAAFDRDALLGRATILAGFAGLAAIDLAVVFAFIRGVQAIMLKVG</sequence>